<evidence type="ECO:0000256" key="11">
    <source>
        <dbReference type="ARBA" id="ARBA00044190"/>
    </source>
</evidence>
<dbReference type="Pfam" id="PF01075">
    <property type="entry name" value="Glyco_transf_9"/>
    <property type="match status" value="1"/>
</dbReference>
<dbReference type="CDD" id="cd03789">
    <property type="entry name" value="GT9_LPS_heptosyltransferase"/>
    <property type="match status" value="1"/>
</dbReference>
<comment type="subcellular location">
    <subcellularLocation>
        <location evidence="1">Cell inner membrane</location>
        <topology evidence="1">Peripheral membrane protein</topology>
        <orientation evidence="1">Cytoplasmic side</orientation>
    </subcellularLocation>
</comment>
<evidence type="ECO:0000256" key="3">
    <source>
        <dbReference type="ARBA" id="ARBA00022475"/>
    </source>
</evidence>
<keyword evidence="3" id="KW-1003">Cell membrane</keyword>
<reference evidence="14 15" key="1">
    <citation type="submission" date="2022-03" db="EMBL/GenBank/DDBJ databases">
        <authorList>
            <person name="Koch H."/>
        </authorList>
    </citation>
    <scope>NUCLEOTIDE SEQUENCE [LARGE SCALE GENOMIC DNA]</scope>
    <source>
        <strain evidence="14 15">G1</strain>
    </source>
</reference>
<dbReference type="Gene3D" id="3.40.50.2000">
    <property type="entry name" value="Glycogen Phosphorylase B"/>
    <property type="match status" value="2"/>
</dbReference>
<protein>
    <recommendedName>
        <fullName evidence="11">Lipopolysaccharide heptosyltransferase 1</fullName>
        <ecNumber evidence="10">2.4.99.23</ecNumber>
    </recommendedName>
    <alternativeName>
        <fullName evidence="12">ADP-heptose:lipopolysaccharide heptosyltransferase I</fullName>
    </alternativeName>
</protein>
<comment type="catalytic activity">
    <reaction evidence="13">
        <text>an alpha-Kdo-(2-&gt;4)-alpha-Kdo-(2-&gt;6)-lipid A + ADP-L-glycero-beta-D-manno-heptose = an L-alpha-D-Hep-(1-&gt;5)-[alpha-Kdo-(2-&gt;4)]-alpha-Kdo-(2-&gt;6)-lipid A + ADP + H(+)</text>
        <dbReference type="Rhea" id="RHEA:74067"/>
        <dbReference type="ChEBI" id="CHEBI:15378"/>
        <dbReference type="ChEBI" id="CHEBI:61506"/>
        <dbReference type="ChEBI" id="CHEBI:176431"/>
        <dbReference type="ChEBI" id="CHEBI:193068"/>
        <dbReference type="ChEBI" id="CHEBI:456216"/>
        <dbReference type="EC" id="2.4.99.23"/>
    </reaction>
</comment>
<dbReference type="EMBL" id="OW150024">
    <property type="protein sequence ID" value="CAH2030476.1"/>
    <property type="molecule type" value="Genomic_DNA"/>
</dbReference>
<evidence type="ECO:0000313" key="14">
    <source>
        <dbReference type="EMBL" id="CAH2030476.1"/>
    </source>
</evidence>
<comment type="pathway">
    <text evidence="2">Bacterial outer membrane biogenesis; LPS core biosynthesis.</text>
</comment>
<keyword evidence="4" id="KW-0997">Cell inner membrane</keyword>
<keyword evidence="7" id="KW-0448">Lipopolysaccharide biosynthesis</keyword>
<evidence type="ECO:0000256" key="6">
    <source>
        <dbReference type="ARBA" id="ARBA00022679"/>
    </source>
</evidence>
<organism evidence="14 15">
    <name type="scientific">Trichlorobacter ammonificans</name>
    <dbReference type="NCBI Taxonomy" id="2916410"/>
    <lineage>
        <taxon>Bacteria</taxon>
        <taxon>Pseudomonadati</taxon>
        <taxon>Thermodesulfobacteriota</taxon>
        <taxon>Desulfuromonadia</taxon>
        <taxon>Geobacterales</taxon>
        <taxon>Geobacteraceae</taxon>
        <taxon>Trichlorobacter</taxon>
    </lineage>
</organism>
<evidence type="ECO:0000256" key="7">
    <source>
        <dbReference type="ARBA" id="ARBA00022985"/>
    </source>
</evidence>
<keyword evidence="15" id="KW-1185">Reference proteome</keyword>
<evidence type="ECO:0000256" key="1">
    <source>
        <dbReference type="ARBA" id="ARBA00004515"/>
    </source>
</evidence>
<comment type="similarity">
    <text evidence="9">Belongs to the glycosyltransferase 9 family.</text>
</comment>
<evidence type="ECO:0000256" key="10">
    <source>
        <dbReference type="ARBA" id="ARBA00044041"/>
    </source>
</evidence>
<proteinExistence type="inferred from homology"/>
<keyword evidence="8" id="KW-0472">Membrane</keyword>
<dbReference type="PANTHER" id="PTHR30160:SF19">
    <property type="entry name" value="LIPOPOLYSACCHARIDE HEPTOSYLTRANSFERASE 1"/>
    <property type="match status" value="1"/>
</dbReference>
<dbReference type="RefSeq" id="WP_305731411.1">
    <property type="nucleotide sequence ID" value="NZ_OW150024.1"/>
</dbReference>
<evidence type="ECO:0000256" key="9">
    <source>
        <dbReference type="ARBA" id="ARBA00043995"/>
    </source>
</evidence>
<dbReference type="NCBIfam" id="TIGR02193">
    <property type="entry name" value="heptsyl_trn_I"/>
    <property type="match status" value="1"/>
</dbReference>
<dbReference type="InterPro" id="IPR051199">
    <property type="entry name" value="LPS_LOS_Heptosyltrfase"/>
</dbReference>
<evidence type="ECO:0000256" key="2">
    <source>
        <dbReference type="ARBA" id="ARBA00004713"/>
    </source>
</evidence>
<dbReference type="EC" id="2.4.99.23" evidence="10"/>
<evidence type="ECO:0000256" key="12">
    <source>
        <dbReference type="ARBA" id="ARBA00044330"/>
    </source>
</evidence>
<keyword evidence="5 14" id="KW-0328">Glycosyltransferase</keyword>
<dbReference type="InterPro" id="IPR002201">
    <property type="entry name" value="Glyco_trans_9"/>
</dbReference>
<evidence type="ECO:0000256" key="8">
    <source>
        <dbReference type="ARBA" id="ARBA00023136"/>
    </source>
</evidence>
<gene>
    <name evidence="14" type="ORF">GEAMG1_0664</name>
</gene>
<name>A0ABM9D5P2_9BACT</name>
<evidence type="ECO:0000256" key="4">
    <source>
        <dbReference type="ARBA" id="ARBA00022519"/>
    </source>
</evidence>
<keyword evidence="6 14" id="KW-0808">Transferase</keyword>
<sequence>MRILIIKTSALGDVIHALPVLDFLKKIAPDATIDWVVEEPFLPLVAHNPLIGQVHVIRTRAWRRAPVSEQTRREISRLRQALHSARYDLVFDLQGNLKSGLVAWLTGTAPRVGFAADAVQEKLNLLFTTRRIPFRPQDNRAAGRYLRIVGAPFERDYDGLALATTIAAAPEDEATAATYLAALPEGPKVMLQVGTTWETKYWYPEGWVEVSRRILSDNPSTTLLINWGSPQEKELGERIIAEVGSAVRLLPWFKIKELIPVIQRMNLVIGGDTGPIYIAGAVGTPTVSLYRATRAELYAPAGPRHRAIQAPLDCSGCGRTRCERDQECRRSITADMVADAAISLLHETRTPNRC</sequence>
<dbReference type="SUPFAM" id="SSF53756">
    <property type="entry name" value="UDP-Glycosyltransferase/glycogen phosphorylase"/>
    <property type="match status" value="1"/>
</dbReference>
<evidence type="ECO:0000313" key="15">
    <source>
        <dbReference type="Proteomes" id="UP001295463"/>
    </source>
</evidence>
<dbReference type="GO" id="GO:0016757">
    <property type="term" value="F:glycosyltransferase activity"/>
    <property type="evidence" value="ECO:0007669"/>
    <property type="project" value="UniProtKB-KW"/>
</dbReference>
<accession>A0ABM9D5P2</accession>
<dbReference type="InterPro" id="IPR011908">
    <property type="entry name" value="LipoPS_heptosylTferase-I"/>
</dbReference>
<evidence type="ECO:0000256" key="13">
    <source>
        <dbReference type="ARBA" id="ARBA00049201"/>
    </source>
</evidence>
<dbReference type="Proteomes" id="UP001295463">
    <property type="component" value="Chromosome"/>
</dbReference>
<dbReference type="PANTHER" id="PTHR30160">
    <property type="entry name" value="TETRAACYLDISACCHARIDE 4'-KINASE-RELATED"/>
    <property type="match status" value="1"/>
</dbReference>
<evidence type="ECO:0000256" key="5">
    <source>
        <dbReference type="ARBA" id="ARBA00022676"/>
    </source>
</evidence>